<feature type="transmembrane region" description="Helical" evidence="1">
    <location>
        <begin position="20"/>
        <end position="41"/>
    </location>
</feature>
<feature type="transmembrane region" description="Helical" evidence="1">
    <location>
        <begin position="100"/>
        <end position="122"/>
    </location>
</feature>
<feature type="transmembrane region" description="Helical" evidence="1">
    <location>
        <begin position="47"/>
        <end position="69"/>
    </location>
</feature>
<proteinExistence type="predicted"/>
<dbReference type="EMBL" id="JAOPJZ010000007">
    <property type="protein sequence ID" value="MCU4752409.1"/>
    <property type="molecule type" value="Genomic_DNA"/>
</dbReference>
<protein>
    <submittedName>
        <fullName evidence="2">Uncharacterized protein</fullName>
    </submittedName>
</protein>
<evidence type="ECO:0000313" key="2">
    <source>
        <dbReference type="EMBL" id="MCU4752409.1"/>
    </source>
</evidence>
<sequence length="232" mass="24595">MTGPVQWRRDASTSRLVRVLWALGVGTFFAVISIIVFWRLFDLTGEVGGQVVIVGIGAALVVTILLVALSRNTERHVARLARSLSLEEPTDRGVGRAVDAALGTIAMIGVIGGLMIVGRYVSQEGLLEVGAGPFTFLAALSIPLALVALVLSSFLRSVGTIDAEEGALYLHDPDEHVALEHLEGVSVRQFGGTAVVTLEYATPDGTYVPGPRRLVVPADVARELEGLIDTTQ</sequence>
<organism evidence="2 3">
    <name type="scientific">Natronosalvus hydrolyticus</name>
    <dbReference type="NCBI Taxonomy" id="2979988"/>
    <lineage>
        <taxon>Archaea</taxon>
        <taxon>Methanobacteriati</taxon>
        <taxon>Methanobacteriota</taxon>
        <taxon>Stenosarchaea group</taxon>
        <taxon>Halobacteria</taxon>
        <taxon>Halobacteriales</taxon>
        <taxon>Natrialbaceae</taxon>
        <taxon>Natronosalvus</taxon>
    </lineage>
</organism>
<dbReference type="AlphaFoldDB" id="A0AAP3E7N4"/>
<keyword evidence="1" id="KW-0472">Membrane</keyword>
<keyword evidence="1" id="KW-1133">Transmembrane helix</keyword>
<evidence type="ECO:0000256" key="1">
    <source>
        <dbReference type="SAM" id="Phobius"/>
    </source>
</evidence>
<gene>
    <name evidence="2" type="ORF">OB919_10485</name>
</gene>
<dbReference type="RefSeq" id="WP_342808754.1">
    <property type="nucleotide sequence ID" value="NZ_JAOPJZ010000007.1"/>
</dbReference>
<evidence type="ECO:0000313" key="3">
    <source>
        <dbReference type="Proteomes" id="UP001321047"/>
    </source>
</evidence>
<comment type="caution">
    <text evidence="2">The sequence shown here is derived from an EMBL/GenBank/DDBJ whole genome shotgun (WGS) entry which is preliminary data.</text>
</comment>
<accession>A0AAP3E7N4</accession>
<keyword evidence="1" id="KW-0812">Transmembrane</keyword>
<keyword evidence="3" id="KW-1185">Reference proteome</keyword>
<feature type="transmembrane region" description="Helical" evidence="1">
    <location>
        <begin position="134"/>
        <end position="155"/>
    </location>
</feature>
<name>A0AAP3E7N4_9EURY</name>
<dbReference type="Proteomes" id="UP001321047">
    <property type="component" value="Unassembled WGS sequence"/>
</dbReference>
<reference evidence="2 3" key="1">
    <citation type="submission" date="2022-09" db="EMBL/GenBank/DDBJ databases">
        <title>Enrichment on poylsaccharides allowed isolation of novel metabolic and taxonomic groups of Haloarchaea.</title>
        <authorList>
            <person name="Sorokin D.Y."/>
            <person name="Elcheninov A.G."/>
            <person name="Khizhniak T.V."/>
            <person name="Kolganova T.V."/>
            <person name="Kublanov I.V."/>
        </authorList>
    </citation>
    <scope>NUCLEOTIDE SEQUENCE [LARGE SCALE GENOMIC DNA]</scope>
    <source>
        <strain evidence="2 3">AArc-curdl1</strain>
    </source>
</reference>